<reference evidence="3" key="1">
    <citation type="submission" date="2016-10" db="EMBL/GenBank/DDBJ databases">
        <authorList>
            <person name="Varghese N."/>
            <person name="Submissions S."/>
        </authorList>
    </citation>
    <scope>NUCLEOTIDE SEQUENCE [LARGE SCALE GENOMIC DNA]</scope>
    <source>
        <strain evidence="3">CGMCC 4.3506</strain>
    </source>
</reference>
<dbReference type="EMBL" id="FNCC01000006">
    <property type="protein sequence ID" value="SDG20585.1"/>
    <property type="molecule type" value="Genomic_DNA"/>
</dbReference>
<gene>
    <name evidence="2" type="ORF">SAMN05216553_106168</name>
</gene>
<keyword evidence="3" id="KW-1185">Reference proteome</keyword>
<evidence type="ECO:0008006" key="4">
    <source>
        <dbReference type="Google" id="ProtNLM"/>
    </source>
</evidence>
<accession>A0A1G7SBZ2</accession>
<dbReference type="InterPro" id="IPR024520">
    <property type="entry name" value="DUF3558"/>
</dbReference>
<evidence type="ECO:0000313" key="3">
    <source>
        <dbReference type="Proteomes" id="UP000199623"/>
    </source>
</evidence>
<proteinExistence type="predicted"/>
<evidence type="ECO:0000256" key="1">
    <source>
        <dbReference type="SAM" id="MobiDB-lite"/>
    </source>
</evidence>
<feature type="compositionally biased region" description="Low complexity" evidence="1">
    <location>
        <begin position="26"/>
        <end position="47"/>
    </location>
</feature>
<protein>
    <recommendedName>
        <fullName evidence="4">DUF3558 domain-containing protein</fullName>
    </recommendedName>
</protein>
<dbReference type="STRING" id="200378.SAMN05216553_106168"/>
<dbReference type="OrthoDB" id="3697076at2"/>
<name>A0A1G7SBZ2_9PSEU</name>
<dbReference type="AlphaFoldDB" id="A0A1G7SBZ2"/>
<organism evidence="2 3">
    <name type="scientific">Lentzea fradiae</name>
    <dbReference type="NCBI Taxonomy" id="200378"/>
    <lineage>
        <taxon>Bacteria</taxon>
        <taxon>Bacillati</taxon>
        <taxon>Actinomycetota</taxon>
        <taxon>Actinomycetes</taxon>
        <taxon>Pseudonocardiales</taxon>
        <taxon>Pseudonocardiaceae</taxon>
        <taxon>Lentzea</taxon>
    </lineage>
</organism>
<feature type="region of interest" description="Disordered" evidence="1">
    <location>
        <begin position="24"/>
        <end position="47"/>
    </location>
</feature>
<sequence length="190" mass="19547">MTALLTAVIAVGVLAGCSEKTGGTAGTTLTTGGGQTSTAPTSESSSSGLSIAKFADKPCDLLTEAQVAKLGEVAAPKTSTSTLGPKCTWEGKDILKNSTYVVYATVDQDVEAMVDRVKTNPIFTEKKIGDVRVFINDSTDGVIHCRAIIEVSKTDSATVDADIAAEERAAKPACTEAESVAAMVIETLKG</sequence>
<dbReference type="RefSeq" id="WP_090049754.1">
    <property type="nucleotide sequence ID" value="NZ_FNCC01000006.1"/>
</dbReference>
<evidence type="ECO:0000313" key="2">
    <source>
        <dbReference type="EMBL" id="SDG20585.1"/>
    </source>
</evidence>
<dbReference type="Proteomes" id="UP000199623">
    <property type="component" value="Unassembled WGS sequence"/>
</dbReference>
<dbReference type="Pfam" id="PF12079">
    <property type="entry name" value="DUF3558"/>
    <property type="match status" value="1"/>
</dbReference>